<keyword evidence="2" id="KW-1185">Reference proteome</keyword>
<evidence type="ECO:0000313" key="2">
    <source>
        <dbReference type="Proteomes" id="UP000067689"/>
    </source>
</evidence>
<dbReference type="EMBL" id="CP011502">
    <property type="protein sequence ID" value="ALX04331.1"/>
    <property type="molecule type" value="Genomic_DNA"/>
</dbReference>
<organism evidence="1 2">
    <name type="scientific">Aeromicrobium erythreum</name>
    <dbReference type="NCBI Taxonomy" id="2041"/>
    <lineage>
        <taxon>Bacteria</taxon>
        <taxon>Bacillati</taxon>
        <taxon>Actinomycetota</taxon>
        <taxon>Actinomycetes</taxon>
        <taxon>Propionibacteriales</taxon>
        <taxon>Nocardioidaceae</taxon>
        <taxon>Aeromicrobium</taxon>
    </lineage>
</organism>
<dbReference type="KEGG" id="aer:AERYTH_06315"/>
<dbReference type="AlphaFoldDB" id="A0A0U4C819"/>
<protein>
    <submittedName>
        <fullName evidence="1">Uncharacterized protein</fullName>
    </submittedName>
</protein>
<accession>A0A0U4C819</accession>
<reference evidence="1 2" key="1">
    <citation type="journal article" date="1991" name="Int. J. Syst. Bacteriol.">
        <title>Description of the erythromycin-producing bacterium Arthrobacter sp. strain NRRL B-3381 as Aeromicrobium erythreum gen. nov., sp. nov.</title>
        <authorList>
            <person name="Miller E.S."/>
            <person name="Woese C.R."/>
            <person name="Brenner S."/>
        </authorList>
    </citation>
    <scope>NUCLEOTIDE SEQUENCE [LARGE SCALE GENOMIC DNA]</scope>
    <source>
        <strain evidence="1 2">AR18</strain>
    </source>
</reference>
<dbReference type="RefSeq" id="WP_067856100.1">
    <property type="nucleotide sequence ID" value="NZ_CP011502.1"/>
</dbReference>
<dbReference type="OrthoDB" id="4373027at2"/>
<evidence type="ECO:0000313" key="1">
    <source>
        <dbReference type="EMBL" id="ALX04331.1"/>
    </source>
</evidence>
<proteinExistence type="predicted"/>
<sequence>MSPLDCSLSTTAALTAAWRFVDGGFGYSAPQLFVLVLDRRARIVGPVIHLYDEHQAAAPDDGMLGLLVERLAETVEELAPGGGVALMKARPGRSPVMTAADLRWCRALHRHLQAAAFSSRALFFATDLGPRIVAPDELIG</sequence>
<name>A0A0U4C819_9ACTN</name>
<gene>
    <name evidence="1" type="ORF">AERYTH_06315</name>
</gene>
<dbReference type="Proteomes" id="UP000067689">
    <property type="component" value="Chromosome"/>
</dbReference>
<dbReference type="PATRIC" id="fig|2041.4.peg.1326"/>